<dbReference type="OMA" id="YFNAFRA"/>
<sequence>MSSDSLAVFRKGFGPDLNELAEKHMQHDLTSSDRDALKNAASTVSLHATLGSALGIALSVLLAYRIRSGRKAMFRTFRTAEKPSAVRFADGREEVLPDLTPLLRPSRAGDVATFGFLGLGGLFVGGELGLLSGSLQARRSINQDGESRERIRNAFLRFQADALRKEAEALEKNVTSGGMGGIWK</sequence>
<dbReference type="AlphaFoldDB" id="N1QLU9"/>
<evidence type="ECO:0000256" key="1">
    <source>
        <dbReference type="SAM" id="Phobius"/>
    </source>
</evidence>
<feature type="transmembrane region" description="Helical" evidence="1">
    <location>
        <begin position="44"/>
        <end position="64"/>
    </location>
</feature>
<dbReference type="GeneID" id="27900246"/>
<evidence type="ECO:0008006" key="4">
    <source>
        <dbReference type="Google" id="ProtNLM"/>
    </source>
</evidence>
<dbReference type="STRING" id="692275.N1QLU9"/>
<proteinExistence type="predicted"/>
<reference evidence="2 3" key="1">
    <citation type="journal article" date="2012" name="PLoS Pathog.">
        <title>Diverse lifestyles and strategies of plant pathogenesis encoded in the genomes of eighteen Dothideomycetes fungi.</title>
        <authorList>
            <person name="Ohm R.A."/>
            <person name="Feau N."/>
            <person name="Henrissat B."/>
            <person name="Schoch C.L."/>
            <person name="Horwitz B.A."/>
            <person name="Barry K.W."/>
            <person name="Condon B.J."/>
            <person name="Copeland A.C."/>
            <person name="Dhillon B."/>
            <person name="Glaser F."/>
            <person name="Hesse C.N."/>
            <person name="Kosti I."/>
            <person name="LaButti K."/>
            <person name="Lindquist E.A."/>
            <person name="Lucas S."/>
            <person name="Salamov A.A."/>
            <person name="Bradshaw R.E."/>
            <person name="Ciuffetti L."/>
            <person name="Hamelin R.C."/>
            <person name="Kema G.H.J."/>
            <person name="Lawrence C."/>
            <person name="Scott J.A."/>
            <person name="Spatafora J.W."/>
            <person name="Turgeon B.G."/>
            <person name="de Wit P.J.G.M."/>
            <person name="Zhong S."/>
            <person name="Goodwin S.B."/>
            <person name="Grigoriev I.V."/>
        </authorList>
    </citation>
    <scope>NUCLEOTIDE SEQUENCE [LARGE SCALE GENOMIC DNA]</scope>
    <source>
        <strain evidence="2 3">SO2202</strain>
    </source>
</reference>
<keyword evidence="1" id="KW-0472">Membrane</keyword>
<dbReference type="RefSeq" id="XP_016764335.1">
    <property type="nucleotide sequence ID" value="XM_016903109.1"/>
</dbReference>
<dbReference type="Proteomes" id="UP000016931">
    <property type="component" value="Unassembled WGS sequence"/>
</dbReference>
<accession>N1QLU9</accession>
<gene>
    <name evidence="2" type="ORF">SEPMUDRAFT_145529</name>
</gene>
<keyword evidence="1" id="KW-1133">Transmembrane helix</keyword>
<keyword evidence="1" id="KW-0812">Transmembrane</keyword>
<dbReference type="OrthoDB" id="3365267at2759"/>
<dbReference type="EMBL" id="KB456260">
    <property type="protein sequence ID" value="EMF16214.1"/>
    <property type="molecule type" value="Genomic_DNA"/>
</dbReference>
<evidence type="ECO:0000313" key="2">
    <source>
        <dbReference type="EMBL" id="EMF16214.1"/>
    </source>
</evidence>
<dbReference type="eggNOG" id="ENOG502SMP1">
    <property type="taxonomic scope" value="Eukaryota"/>
</dbReference>
<name>N1QLU9_SPHMS</name>
<organism evidence="2 3">
    <name type="scientific">Sphaerulina musiva (strain SO2202)</name>
    <name type="common">Poplar stem canker fungus</name>
    <name type="synonym">Septoria musiva</name>
    <dbReference type="NCBI Taxonomy" id="692275"/>
    <lineage>
        <taxon>Eukaryota</taxon>
        <taxon>Fungi</taxon>
        <taxon>Dikarya</taxon>
        <taxon>Ascomycota</taxon>
        <taxon>Pezizomycotina</taxon>
        <taxon>Dothideomycetes</taxon>
        <taxon>Dothideomycetidae</taxon>
        <taxon>Mycosphaerellales</taxon>
        <taxon>Mycosphaerellaceae</taxon>
        <taxon>Sphaerulina</taxon>
    </lineage>
</organism>
<protein>
    <recommendedName>
        <fullName evidence="4">Transmembrane protein</fullName>
    </recommendedName>
</protein>
<evidence type="ECO:0000313" key="3">
    <source>
        <dbReference type="Proteomes" id="UP000016931"/>
    </source>
</evidence>
<dbReference type="HOGENOM" id="CLU_110344_0_0_1"/>
<keyword evidence="3" id="KW-1185">Reference proteome</keyword>